<dbReference type="EMBL" id="JACEFO010000325">
    <property type="protein sequence ID" value="KAF8775137.1"/>
    <property type="molecule type" value="Genomic_DNA"/>
</dbReference>
<proteinExistence type="inferred from homology"/>
<evidence type="ECO:0000313" key="6">
    <source>
        <dbReference type="Proteomes" id="UP000636709"/>
    </source>
</evidence>
<dbReference type="Gene3D" id="3.40.395.10">
    <property type="entry name" value="Adenoviral Proteinase, Chain A"/>
    <property type="match status" value="1"/>
</dbReference>
<name>A0A835KTD2_9POAL</name>
<evidence type="ECO:0000256" key="1">
    <source>
        <dbReference type="ARBA" id="ARBA00005234"/>
    </source>
</evidence>
<comment type="similarity">
    <text evidence="1">Belongs to the peptidase C48 family.</text>
</comment>
<dbReference type="InterPro" id="IPR003653">
    <property type="entry name" value="Peptidase_C48_C"/>
</dbReference>
<keyword evidence="2" id="KW-0645">Protease</keyword>
<organism evidence="5 6">
    <name type="scientific">Digitaria exilis</name>
    <dbReference type="NCBI Taxonomy" id="1010633"/>
    <lineage>
        <taxon>Eukaryota</taxon>
        <taxon>Viridiplantae</taxon>
        <taxon>Streptophyta</taxon>
        <taxon>Embryophyta</taxon>
        <taxon>Tracheophyta</taxon>
        <taxon>Spermatophyta</taxon>
        <taxon>Magnoliopsida</taxon>
        <taxon>Liliopsida</taxon>
        <taxon>Poales</taxon>
        <taxon>Poaceae</taxon>
        <taxon>PACMAD clade</taxon>
        <taxon>Panicoideae</taxon>
        <taxon>Panicodae</taxon>
        <taxon>Paniceae</taxon>
        <taxon>Anthephorinae</taxon>
        <taxon>Digitaria</taxon>
    </lineage>
</organism>
<reference evidence="5" key="1">
    <citation type="submission" date="2020-07" db="EMBL/GenBank/DDBJ databases">
        <title>Genome sequence and genetic diversity analysis of an under-domesticated orphan crop, white fonio (Digitaria exilis).</title>
        <authorList>
            <person name="Bennetzen J.L."/>
            <person name="Chen S."/>
            <person name="Ma X."/>
            <person name="Wang X."/>
            <person name="Yssel A.E.J."/>
            <person name="Chaluvadi S.R."/>
            <person name="Johnson M."/>
            <person name="Gangashetty P."/>
            <person name="Hamidou F."/>
            <person name="Sanogo M.D."/>
            <person name="Zwaenepoel A."/>
            <person name="Wallace J."/>
            <person name="Van De Peer Y."/>
            <person name="Van Deynze A."/>
        </authorList>
    </citation>
    <scope>NUCLEOTIDE SEQUENCE</scope>
    <source>
        <tissue evidence="5">Leaves</tissue>
    </source>
</reference>
<comment type="caution">
    <text evidence="5">The sequence shown here is derived from an EMBL/GenBank/DDBJ whole genome shotgun (WGS) entry which is preliminary data.</text>
</comment>
<keyword evidence="6" id="KW-1185">Reference proteome</keyword>
<evidence type="ECO:0000313" key="5">
    <source>
        <dbReference type="EMBL" id="KAF8775137.1"/>
    </source>
</evidence>
<dbReference type="GO" id="GO:0008234">
    <property type="term" value="F:cysteine-type peptidase activity"/>
    <property type="evidence" value="ECO:0007669"/>
    <property type="project" value="InterPro"/>
</dbReference>
<evidence type="ECO:0000259" key="4">
    <source>
        <dbReference type="PROSITE" id="PS50600"/>
    </source>
</evidence>
<gene>
    <name evidence="5" type="ORF">HU200_004533</name>
</gene>
<dbReference type="SUPFAM" id="SSF54001">
    <property type="entry name" value="Cysteine proteinases"/>
    <property type="match status" value="1"/>
</dbReference>
<sequence length="340" mass="39027">MHYATPDTIFASTTNVSGSLYGPKPRAGKRFTRKPDKLCSPFKYGVMIRPPPIVDASLNLFARLCADDSIYRSTTVMQFGTTHLTGSFIAKSFADDALPDSVFMSCFVKCLQYDDFWIRPECFGYRIFLNPEVSAILNIEWTKRDTSEPRYSQFAAVSALQRCLPFTILKNTKMILLPVLHHYHWSVYCINFAQSRIDVLDSMDYDSNNYHSWDMFHSDMGAKIMNRLSDALSEAAPHKFKSFKNWRHVQVKVPIHKNPSDSLFFAMKFLEYYDGEGHGSLKTNLDTAGSKELRAEMLYYITFHSENNVATLPDDLIQFRQTDLQPFSISTCSYKGILYI</sequence>
<dbReference type="AlphaFoldDB" id="A0A835KTD2"/>
<feature type="domain" description="Ubiquitin-like protease family profile" evidence="4">
    <location>
        <begin position="54"/>
        <end position="273"/>
    </location>
</feature>
<keyword evidence="3" id="KW-0378">Hydrolase</keyword>
<evidence type="ECO:0000256" key="3">
    <source>
        <dbReference type="ARBA" id="ARBA00022801"/>
    </source>
</evidence>
<dbReference type="Pfam" id="PF02902">
    <property type="entry name" value="Peptidase_C48"/>
    <property type="match status" value="1"/>
</dbReference>
<dbReference type="GO" id="GO:0006508">
    <property type="term" value="P:proteolysis"/>
    <property type="evidence" value="ECO:0007669"/>
    <property type="project" value="UniProtKB-KW"/>
</dbReference>
<dbReference type="InterPro" id="IPR038765">
    <property type="entry name" value="Papain-like_cys_pep_sf"/>
</dbReference>
<accession>A0A835KTD2</accession>
<protein>
    <recommendedName>
        <fullName evidence="4">Ubiquitin-like protease family profile domain-containing protein</fullName>
    </recommendedName>
</protein>
<dbReference type="Proteomes" id="UP000636709">
    <property type="component" value="Unassembled WGS sequence"/>
</dbReference>
<evidence type="ECO:0000256" key="2">
    <source>
        <dbReference type="ARBA" id="ARBA00022670"/>
    </source>
</evidence>
<dbReference type="OrthoDB" id="682561at2759"/>
<dbReference type="PROSITE" id="PS50600">
    <property type="entry name" value="ULP_PROTEASE"/>
    <property type="match status" value="1"/>
</dbReference>